<dbReference type="Proteomes" id="UP000095185">
    <property type="component" value="Chromosome"/>
</dbReference>
<reference evidence="1" key="1">
    <citation type="submission" date="2016-09" db="EMBL/GenBank/DDBJ databases">
        <title>Genome sequence of Chlorobaculum limnaeum.</title>
        <authorList>
            <person name="Liu Z."/>
            <person name="Tank M."/>
            <person name="Bryant D.A."/>
        </authorList>
    </citation>
    <scope>NUCLEOTIDE SEQUENCE [LARGE SCALE GENOMIC DNA]</scope>
    <source>
        <strain evidence="1">DSM 1677</strain>
    </source>
</reference>
<dbReference type="AlphaFoldDB" id="A0A1D8D1H3"/>
<evidence type="ECO:0000313" key="1">
    <source>
        <dbReference type="EMBL" id="AOS84996.1"/>
    </source>
</evidence>
<sequence>MSTSAISTEYLKLSVSERIQLVEDIWDSIAAEASETIELSQAQKDELHRRVAAHRTDPSTAVPWEEVRSRLFLGKS</sequence>
<keyword evidence="2" id="KW-1185">Reference proteome</keyword>
<dbReference type="InterPro" id="IPR013406">
    <property type="entry name" value="CHP02574_addiction_mod"/>
</dbReference>
<dbReference type="KEGG" id="clz:BIU88_03535"/>
<dbReference type="Pfam" id="PF09720">
    <property type="entry name" value="Unstab_antitox"/>
    <property type="match status" value="1"/>
</dbReference>
<evidence type="ECO:0000313" key="2">
    <source>
        <dbReference type="Proteomes" id="UP000095185"/>
    </source>
</evidence>
<protein>
    <submittedName>
        <fullName evidence="1">Addiction module protein</fullName>
    </submittedName>
</protein>
<dbReference type="STRING" id="274537.BIU88_03535"/>
<gene>
    <name evidence="1" type="ORF">BIU88_03535</name>
</gene>
<organism evidence="1 2">
    <name type="scientific">Chlorobaculum limnaeum</name>
    <dbReference type="NCBI Taxonomy" id="274537"/>
    <lineage>
        <taxon>Bacteria</taxon>
        <taxon>Pseudomonadati</taxon>
        <taxon>Chlorobiota</taxon>
        <taxon>Chlorobiia</taxon>
        <taxon>Chlorobiales</taxon>
        <taxon>Chlorobiaceae</taxon>
        <taxon>Chlorobaculum</taxon>
    </lineage>
</organism>
<dbReference type="EMBL" id="CP017305">
    <property type="protein sequence ID" value="AOS84996.1"/>
    <property type="molecule type" value="Genomic_DNA"/>
</dbReference>
<proteinExistence type="predicted"/>
<dbReference type="NCBIfam" id="TIGR02574">
    <property type="entry name" value="stabl_TIGR02574"/>
    <property type="match status" value="1"/>
</dbReference>
<accession>A0A1D8D1H3</accession>
<dbReference type="RefSeq" id="WP_069811392.1">
    <property type="nucleotide sequence ID" value="NZ_CP017305.1"/>
</dbReference>
<name>A0A1D8D1H3_CHLLM</name>